<keyword evidence="1" id="KW-0472">Membrane</keyword>
<gene>
    <name evidence="2" type="ORF">INT08_08200</name>
</gene>
<dbReference type="EMBL" id="JADGII010000012">
    <property type="protein sequence ID" value="MBF0637149.1"/>
    <property type="molecule type" value="Genomic_DNA"/>
</dbReference>
<dbReference type="Proteomes" id="UP000619838">
    <property type="component" value="Unassembled WGS sequence"/>
</dbReference>
<protein>
    <submittedName>
        <fullName evidence="2">Uncharacterized protein</fullName>
    </submittedName>
</protein>
<comment type="caution">
    <text evidence="2">The sequence shown here is derived from an EMBL/GenBank/DDBJ whole genome shotgun (WGS) entry which is preliminary data.</text>
</comment>
<keyword evidence="1" id="KW-0812">Transmembrane</keyword>
<evidence type="ECO:0000256" key="1">
    <source>
        <dbReference type="SAM" id="Phobius"/>
    </source>
</evidence>
<keyword evidence="1" id="KW-1133">Transmembrane helix</keyword>
<evidence type="ECO:0000313" key="2">
    <source>
        <dbReference type="EMBL" id="MBF0637149.1"/>
    </source>
</evidence>
<dbReference type="RefSeq" id="WP_158596361.1">
    <property type="nucleotide sequence ID" value="NZ_JABVZQ010000001.1"/>
</dbReference>
<proteinExistence type="predicted"/>
<keyword evidence="3" id="KW-1185">Reference proteome</keyword>
<evidence type="ECO:0000313" key="3">
    <source>
        <dbReference type="Proteomes" id="UP000619838"/>
    </source>
</evidence>
<reference evidence="2 3" key="1">
    <citation type="journal article" date="2020" name="Microorganisms">
        <title>Simultaneous Genome Sequencing of Prosthecochloris ethylica and Desulfuromonas acetoxidans within a Syntrophic Mixture Reveals Unique Pili and Protein Interactions.</title>
        <authorList>
            <person name="Kyndt J.A."/>
            <person name="Van Beeumen J.J."/>
            <person name="Meyer T.E."/>
        </authorList>
    </citation>
    <scope>NUCLEOTIDE SEQUENCE [LARGE SCALE GENOMIC DNA]</scope>
    <source>
        <strain evidence="2 3">N3</strain>
    </source>
</reference>
<organism evidence="2 3">
    <name type="scientific">Prosthecochloris ethylica</name>
    <dbReference type="NCBI Taxonomy" id="2743976"/>
    <lineage>
        <taxon>Bacteria</taxon>
        <taxon>Pseudomonadati</taxon>
        <taxon>Chlorobiota</taxon>
        <taxon>Chlorobiia</taxon>
        <taxon>Chlorobiales</taxon>
        <taxon>Chlorobiaceae</taxon>
        <taxon>Prosthecochloris</taxon>
    </lineage>
</organism>
<accession>A0ABR9XT45</accession>
<feature type="transmembrane region" description="Helical" evidence="1">
    <location>
        <begin position="30"/>
        <end position="50"/>
    </location>
</feature>
<sequence>MIYIVSALLVYSMLAGVHYSFNQGASYRRKGIFCLAESALAIVLIASGMVR</sequence>
<name>A0ABR9XT45_9CHLB</name>